<feature type="region of interest" description="Disordered" evidence="1">
    <location>
        <begin position="56"/>
        <end position="78"/>
    </location>
</feature>
<sequence length="78" mass="8840">MGRMLKDKKNMLINRLKIIHYITDMSKQMSQMARQAHSPLLALLLDMVAKEGQSIINNSEGLGEDSTPTMTHNRQSVE</sequence>
<proteinExistence type="predicted"/>
<name>E6YZ98_BARSR</name>
<dbReference type="AlphaFoldDB" id="E6YZ98"/>
<evidence type="ECO:0000256" key="1">
    <source>
        <dbReference type="SAM" id="MobiDB-lite"/>
    </source>
</evidence>
<reference evidence="2" key="1">
    <citation type="journal article" date="2011" name="PLoS Genet.">
        <title>Parallel evolution of a type IV secretion system in radiating lineages of the host-restricted bacterial pathogen Bartonella.</title>
        <authorList>
            <person name="Engel P."/>
            <person name="Salzburger W."/>
            <person name="Liesch M."/>
            <person name="Chang C.C."/>
            <person name="Maruyama S."/>
            <person name="Lanz C."/>
            <person name="Calteau A."/>
            <person name="Lajus A."/>
            <person name="Medigue C."/>
            <person name="Schuster S.C."/>
            <person name="Dehio C."/>
        </authorList>
    </citation>
    <scope>NUCLEOTIDE SEQUENCE</scope>
    <source>
        <strain evidence="2">R1</strain>
    </source>
</reference>
<protein>
    <submittedName>
        <fullName evidence="2">Uncharacterized protein</fullName>
    </submittedName>
</protein>
<accession>E6YZ98</accession>
<gene>
    <name evidence="2" type="ORF">B11C_40041</name>
</gene>
<evidence type="ECO:0000313" key="2">
    <source>
        <dbReference type="EMBL" id="CBI82186.1"/>
    </source>
</evidence>
<organism evidence="2">
    <name type="scientific">Bartonella schoenbuchensis (strain DSM 13525 / NCTC 13165 / R1)</name>
    <dbReference type="NCBI Taxonomy" id="687861"/>
    <lineage>
        <taxon>Bacteria</taxon>
        <taxon>Pseudomonadati</taxon>
        <taxon>Pseudomonadota</taxon>
        <taxon>Alphaproteobacteria</taxon>
        <taxon>Hyphomicrobiales</taxon>
        <taxon>Bartonellaceae</taxon>
        <taxon>Bartonella</taxon>
    </lineage>
</organism>
<dbReference type="EMBL" id="FN645509">
    <property type="protein sequence ID" value="CBI82186.1"/>
    <property type="molecule type" value="Genomic_DNA"/>
</dbReference>